<keyword evidence="2" id="KW-1185">Reference proteome</keyword>
<dbReference type="EMBL" id="JXTB01000044">
    <property type="protein sequence ID" value="PON71433.1"/>
    <property type="molecule type" value="Genomic_DNA"/>
</dbReference>
<gene>
    <name evidence="1" type="ORF">PanWU01x14_072300</name>
</gene>
<protein>
    <submittedName>
        <fullName evidence="1">Uncharacterized protein</fullName>
    </submittedName>
</protein>
<dbReference type="OrthoDB" id="1433117at2759"/>
<reference evidence="2" key="1">
    <citation type="submission" date="2016-06" db="EMBL/GenBank/DDBJ databases">
        <title>Parallel loss of symbiosis genes in relatives of nitrogen-fixing non-legume Parasponia.</title>
        <authorList>
            <person name="Van Velzen R."/>
            <person name="Holmer R."/>
            <person name="Bu F."/>
            <person name="Rutten L."/>
            <person name="Van Zeijl A."/>
            <person name="Liu W."/>
            <person name="Santuari L."/>
            <person name="Cao Q."/>
            <person name="Sharma T."/>
            <person name="Shen D."/>
            <person name="Roswanjaya Y."/>
            <person name="Wardhani T."/>
            <person name="Kalhor M.S."/>
            <person name="Jansen J."/>
            <person name="Van den Hoogen J."/>
            <person name="Gungor B."/>
            <person name="Hartog M."/>
            <person name="Hontelez J."/>
            <person name="Verver J."/>
            <person name="Yang W.-C."/>
            <person name="Schijlen E."/>
            <person name="Repin R."/>
            <person name="Schilthuizen M."/>
            <person name="Schranz E."/>
            <person name="Heidstra R."/>
            <person name="Miyata K."/>
            <person name="Fedorova E."/>
            <person name="Kohlen W."/>
            <person name="Bisseling T."/>
            <person name="Smit S."/>
            <person name="Geurts R."/>
        </authorList>
    </citation>
    <scope>NUCLEOTIDE SEQUENCE [LARGE SCALE GENOMIC DNA]</scope>
    <source>
        <strain evidence="2">cv. WU1-14</strain>
    </source>
</reference>
<name>A0A2P5DDQ9_PARAD</name>
<proteinExistence type="predicted"/>
<accession>A0A2P5DDQ9</accession>
<evidence type="ECO:0000313" key="1">
    <source>
        <dbReference type="EMBL" id="PON71433.1"/>
    </source>
</evidence>
<dbReference type="Proteomes" id="UP000237105">
    <property type="component" value="Unassembled WGS sequence"/>
</dbReference>
<sequence>MGLSYHSTNHYGRESILFSLWIRNNDTSKIDANSLQRFVYEQDQNNALIRIELDLLEERREQSQLRIVSYQQCIAQYYNSKVRRRGFEVGDLVLRQVLSNNKEHDTGVFGPFWEGTYVIDAVIRPGTYKLARTGG</sequence>
<dbReference type="AlphaFoldDB" id="A0A2P5DDQ9"/>
<evidence type="ECO:0000313" key="2">
    <source>
        <dbReference type="Proteomes" id="UP000237105"/>
    </source>
</evidence>
<organism evidence="1 2">
    <name type="scientific">Parasponia andersonii</name>
    <name type="common">Sponia andersonii</name>
    <dbReference type="NCBI Taxonomy" id="3476"/>
    <lineage>
        <taxon>Eukaryota</taxon>
        <taxon>Viridiplantae</taxon>
        <taxon>Streptophyta</taxon>
        <taxon>Embryophyta</taxon>
        <taxon>Tracheophyta</taxon>
        <taxon>Spermatophyta</taxon>
        <taxon>Magnoliopsida</taxon>
        <taxon>eudicotyledons</taxon>
        <taxon>Gunneridae</taxon>
        <taxon>Pentapetalae</taxon>
        <taxon>rosids</taxon>
        <taxon>fabids</taxon>
        <taxon>Rosales</taxon>
        <taxon>Cannabaceae</taxon>
        <taxon>Parasponia</taxon>
    </lineage>
</organism>
<comment type="caution">
    <text evidence="1">The sequence shown here is derived from an EMBL/GenBank/DDBJ whole genome shotgun (WGS) entry which is preliminary data.</text>
</comment>